<keyword evidence="4" id="KW-1185">Reference proteome</keyword>
<feature type="signal peptide" evidence="1">
    <location>
        <begin position="1"/>
        <end position="18"/>
    </location>
</feature>
<name>A0A845BRW1_9NEIS</name>
<reference evidence="3 4" key="1">
    <citation type="submission" date="2019-12" db="EMBL/GenBank/DDBJ databases">
        <title>Neisseriaceae gen. nov. sp. Genome sequencing and assembly.</title>
        <authorList>
            <person name="Liu Z."/>
            <person name="Li A."/>
        </authorList>
    </citation>
    <scope>NUCLEOTIDE SEQUENCE [LARGE SCALE GENOMIC DNA]</scope>
    <source>
        <strain evidence="3 4">B2N2-7</strain>
    </source>
</reference>
<protein>
    <recommendedName>
        <fullName evidence="2">Surface-adhesin protein E-like domain-containing protein</fullName>
    </recommendedName>
</protein>
<dbReference type="AlphaFoldDB" id="A0A845BRW1"/>
<dbReference type="EMBL" id="WSSB01000016">
    <property type="protein sequence ID" value="MXR38140.1"/>
    <property type="molecule type" value="Genomic_DNA"/>
</dbReference>
<sequence>MKNRILLSLCLASTPVLADNWLVYEDGAALQLAIDPASIWRENGRIHFVNQERFTLRQKDAKLGISYHIRRLSGWADCSKYQYVFVGANFYTASGRNVYTQMFPLPEYDWAWQPVDQGSVAAAMMREVCRLGRTAQSKKIQ</sequence>
<dbReference type="Proteomes" id="UP000467214">
    <property type="component" value="Unassembled WGS sequence"/>
</dbReference>
<dbReference type="InterPro" id="IPR031939">
    <property type="entry name" value="Adhesin_E-like"/>
</dbReference>
<gene>
    <name evidence="3" type="ORF">GQF02_14290</name>
</gene>
<proteinExistence type="predicted"/>
<dbReference type="RefSeq" id="WP_124736707.1">
    <property type="nucleotide sequence ID" value="NZ_WSSB01000016.1"/>
</dbReference>
<evidence type="ECO:0000256" key="1">
    <source>
        <dbReference type="SAM" id="SignalP"/>
    </source>
</evidence>
<evidence type="ECO:0000259" key="2">
    <source>
        <dbReference type="Pfam" id="PF16747"/>
    </source>
</evidence>
<dbReference type="Pfam" id="PF16747">
    <property type="entry name" value="Adhesin_E"/>
    <property type="match status" value="1"/>
</dbReference>
<accession>A0A845BRW1</accession>
<comment type="caution">
    <text evidence="3">The sequence shown here is derived from an EMBL/GenBank/DDBJ whole genome shotgun (WGS) entry which is preliminary data.</text>
</comment>
<evidence type="ECO:0000313" key="3">
    <source>
        <dbReference type="EMBL" id="MXR38140.1"/>
    </source>
</evidence>
<organism evidence="3 4">
    <name type="scientific">Craterilacuibacter sinensis</name>
    <dbReference type="NCBI Taxonomy" id="2686017"/>
    <lineage>
        <taxon>Bacteria</taxon>
        <taxon>Pseudomonadati</taxon>
        <taxon>Pseudomonadota</taxon>
        <taxon>Betaproteobacteria</taxon>
        <taxon>Neisseriales</taxon>
        <taxon>Neisseriaceae</taxon>
        <taxon>Craterilacuibacter</taxon>
    </lineage>
</organism>
<feature type="chain" id="PRO_5032374834" description="Surface-adhesin protein E-like domain-containing protein" evidence="1">
    <location>
        <begin position="19"/>
        <end position="141"/>
    </location>
</feature>
<feature type="domain" description="Surface-adhesin protein E-like" evidence="2">
    <location>
        <begin position="29"/>
        <end position="130"/>
    </location>
</feature>
<keyword evidence="1" id="KW-0732">Signal</keyword>
<evidence type="ECO:0000313" key="4">
    <source>
        <dbReference type="Proteomes" id="UP000467214"/>
    </source>
</evidence>